<sequence>MGRRLFELQKLDYKCGHSGVSGTRSPRRNCNVNIMNNSLNSQLISPIHPRPADTMKTVGFTNATPFLNITEKVIDVEATQELLRLVGTSVIGCLLTFVILVGNLIVLVVFRTDRQLRRKNYYFIYNLAIADFIVGLNSVPGYTAYLAIGYWPFGRIACDIWLIIDYVACAVSLFTIIVITVDRYMSLSNPIAHVTNMPKSRVLTWIVTTWAIAIVLYGLPIFLWPRIHGFYEYAPETCVIDYLSHTWFTWIQTVLGFWLPMSVLVVLYIRIYMFASHVTLRKRKYHAKFVGHAKKKSSELKVTSISDKVHQSYLSSPSGLKVNFSETELEMFFESKGAVKKQHDEGTIYAEDKTDDLNYRCMLGTETTPSFMYINQAFRDDTSIHHSTADQILSSGTLMSSLKHRASTLG</sequence>
<dbReference type="PROSITE" id="PS50262">
    <property type="entry name" value="G_PROTEIN_RECEP_F1_2"/>
    <property type="match status" value="1"/>
</dbReference>
<feature type="transmembrane region" description="Helical" evidence="10">
    <location>
        <begin position="85"/>
        <end position="110"/>
    </location>
</feature>
<keyword evidence="3 9" id="KW-0812">Transmembrane</keyword>
<dbReference type="Pfam" id="PF00001">
    <property type="entry name" value="7tm_1"/>
    <property type="match status" value="1"/>
</dbReference>
<protein>
    <submittedName>
        <fullName evidence="13">Muscarinic acetylcholine receptor gar-3-like</fullName>
    </submittedName>
</protein>
<dbReference type="PANTHER" id="PTHR24248">
    <property type="entry name" value="ADRENERGIC RECEPTOR-RELATED G-PROTEIN COUPLED RECEPTOR"/>
    <property type="match status" value="1"/>
</dbReference>
<accession>A0ABM0MFK2</accession>
<feature type="transmembrane region" description="Helical" evidence="10">
    <location>
        <begin position="122"/>
        <end position="148"/>
    </location>
</feature>
<keyword evidence="7 9" id="KW-0675">Receptor</keyword>
<evidence type="ECO:0000256" key="5">
    <source>
        <dbReference type="ARBA" id="ARBA00023040"/>
    </source>
</evidence>
<keyword evidence="5 9" id="KW-0297">G-protein coupled receptor</keyword>
<proteinExistence type="inferred from homology"/>
<keyword evidence="8 9" id="KW-0807">Transducer</keyword>
<gene>
    <name evidence="13" type="primary">LOC102807278</name>
</gene>
<evidence type="ECO:0000256" key="7">
    <source>
        <dbReference type="ARBA" id="ARBA00023170"/>
    </source>
</evidence>
<feature type="transmembrane region" description="Helical" evidence="10">
    <location>
        <begin position="247"/>
        <end position="273"/>
    </location>
</feature>
<dbReference type="Proteomes" id="UP000694865">
    <property type="component" value="Unplaced"/>
</dbReference>
<dbReference type="SUPFAM" id="SSF81321">
    <property type="entry name" value="Family A G protein-coupled receptor-like"/>
    <property type="match status" value="1"/>
</dbReference>
<dbReference type="PRINTS" id="PR00237">
    <property type="entry name" value="GPCRRHODOPSN"/>
</dbReference>
<evidence type="ECO:0000256" key="3">
    <source>
        <dbReference type="ARBA" id="ARBA00022692"/>
    </source>
</evidence>
<dbReference type="InterPro" id="IPR000276">
    <property type="entry name" value="GPCR_Rhodpsn"/>
</dbReference>
<feature type="domain" description="G-protein coupled receptors family 1 profile" evidence="11">
    <location>
        <begin position="102"/>
        <end position="272"/>
    </location>
</feature>
<evidence type="ECO:0000259" key="11">
    <source>
        <dbReference type="PROSITE" id="PS50262"/>
    </source>
</evidence>
<dbReference type="RefSeq" id="XP_006818793.1">
    <property type="nucleotide sequence ID" value="XM_006818730.1"/>
</dbReference>
<dbReference type="GeneID" id="102807278"/>
<dbReference type="PANTHER" id="PTHR24248:SF120">
    <property type="entry name" value="G-PROTEIN COUPLED RECEPTORS FAMILY 1 PROFILE DOMAIN-CONTAINING PROTEIN"/>
    <property type="match status" value="1"/>
</dbReference>
<dbReference type="PROSITE" id="PS00237">
    <property type="entry name" value="G_PROTEIN_RECEP_F1_1"/>
    <property type="match status" value="1"/>
</dbReference>
<comment type="subcellular location">
    <subcellularLocation>
        <location evidence="1">Cell membrane</location>
        <topology evidence="1">Multi-pass membrane protein</topology>
    </subcellularLocation>
</comment>
<keyword evidence="2" id="KW-1003">Cell membrane</keyword>
<feature type="transmembrane region" description="Helical" evidence="10">
    <location>
        <begin position="160"/>
        <end position="181"/>
    </location>
</feature>
<name>A0ABM0MFK2_SACKO</name>
<dbReference type="InterPro" id="IPR017452">
    <property type="entry name" value="GPCR_Rhodpsn_7TM"/>
</dbReference>
<comment type="similarity">
    <text evidence="9">Belongs to the G-protein coupled receptor 1 family.</text>
</comment>
<dbReference type="Gene3D" id="1.20.1070.10">
    <property type="entry name" value="Rhodopsin 7-helix transmembrane proteins"/>
    <property type="match status" value="1"/>
</dbReference>
<evidence type="ECO:0000313" key="12">
    <source>
        <dbReference type="Proteomes" id="UP000694865"/>
    </source>
</evidence>
<evidence type="ECO:0000313" key="13">
    <source>
        <dbReference type="RefSeq" id="XP_006818793.1"/>
    </source>
</evidence>
<feature type="transmembrane region" description="Helical" evidence="10">
    <location>
        <begin position="202"/>
        <end position="227"/>
    </location>
</feature>
<keyword evidence="12" id="KW-1185">Reference proteome</keyword>
<evidence type="ECO:0000256" key="4">
    <source>
        <dbReference type="ARBA" id="ARBA00022989"/>
    </source>
</evidence>
<evidence type="ECO:0000256" key="1">
    <source>
        <dbReference type="ARBA" id="ARBA00004651"/>
    </source>
</evidence>
<evidence type="ECO:0000256" key="8">
    <source>
        <dbReference type="ARBA" id="ARBA00023224"/>
    </source>
</evidence>
<keyword evidence="4 10" id="KW-1133">Transmembrane helix</keyword>
<keyword evidence="6 10" id="KW-0472">Membrane</keyword>
<organism evidence="12 13">
    <name type="scientific">Saccoglossus kowalevskii</name>
    <name type="common">Acorn worm</name>
    <dbReference type="NCBI Taxonomy" id="10224"/>
    <lineage>
        <taxon>Eukaryota</taxon>
        <taxon>Metazoa</taxon>
        <taxon>Hemichordata</taxon>
        <taxon>Enteropneusta</taxon>
        <taxon>Harrimaniidae</taxon>
        <taxon>Saccoglossus</taxon>
    </lineage>
</organism>
<evidence type="ECO:0000256" key="6">
    <source>
        <dbReference type="ARBA" id="ARBA00023136"/>
    </source>
</evidence>
<reference evidence="13" key="1">
    <citation type="submission" date="2025-08" db="UniProtKB">
        <authorList>
            <consortium name="RefSeq"/>
        </authorList>
    </citation>
    <scope>IDENTIFICATION</scope>
    <source>
        <tissue evidence="13">Testes</tissue>
    </source>
</reference>
<evidence type="ECO:0000256" key="9">
    <source>
        <dbReference type="RuleBase" id="RU000688"/>
    </source>
</evidence>
<evidence type="ECO:0000256" key="2">
    <source>
        <dbReference type="ARBA" id="ARBA00022475"/>
    </source>
</evidence>
<evidence type="ECO:0000256" key="10">
    <source>
        <dbReference type="SAM" id="Phobius"/>
    </source>
</evidence>